<dbReference type="Proteomes" id="UP000177376">
    <property type="component" value="Unassembled WGS sequence"/>
</dbReference>
<dbReference type="Gene3D" id="3.30.1310.20">
    <property type="entry name" value="PRTase-like"/>
    <property type="match status" value="1"/>
</dbReference>
<evidence type="ECO:0000256" key="1">
    <source>
        <dbReference type="SAM" id="Coils"/>
    </source>
</evidence>
<sequence>MTFKNRQEAGQKLVSQLEKYRGNYQAIILGLPRGGVVTASVIAQELKLPLDLIVPRKIGAPGNSELAIGAITEDGEGIFDESLIRAYQISQDYINREIEQEKQEAKRRLKVYRADKKTLDLKDKIAILVDDGVATGATMQAAIKSVKKKGAAKVVVAVPVISQEALMTLKKETEEVIYLDRPAFFGAVGEFYEDFSQVEDEEVIKRFQMAD</sequence>
<comment type="caution">
    <text evidence="3">The sequence shown here is derived from an EMBL/GenBank/DDBJ whole genome shotgun (WGS) entry which is preliminary data.</text>
</comment>
<reference evidence="3 4" key="1">
    <citation type="journal article" date="2016" name="Nat. Commun.">
        <title>Thousands of microbial genomes shed light on interconnected biogeochemical processes in an aquifer system.</title>
        <authorList>
            <person name="Anantharaman K."/>
            <person name="Brown C.T."/>
            <person name="Hug L.A."/>
            <person name="Sharon I."/>
            <person name="Castelle C.J."/>
            <person name="Probst A.J."/>
            <person name="Thomas B.C."/>
            <person name="Singh A."/>
            <person name="Wilkins M.J."/>
            <person name="Karaoz U."/>
            <person name="Brodie E.L."/>
            <person name="Williams K.H."/>
            <person name="Hubbard S.S."/>
            <person name="Banfield J.F."/>
        </authorList>
    </citation>
    <scope>NUCLEOTIDE SEQUENCE [LARGE SCALE GENOMIC DNA]</scope>
</reference>
<evidence type="ECO:0000259" key="2">
    <source>
        <dbReference type="Pfam" id="PF00156"/>
    </source>
</evidence>
<dbReference type="Gene3D" id="3.40.50.2020">
    <property type="match status" value="1"/>
</dbReference>
<organism evidence="3 4">
    <name type="scientific">Candidatus Buchananbacteria bacterium RIFCSPLOWO2_01_FULL_39_33</name>
    <dbReference type="NCBI Taxonomy" id="1797543"/>
    <lineage>
        <taxon>Bacteria</taxon>
        <taxon>Candidatus Buchananiibacteriota</taxon>
    </lineage>
</organism>
<gene>
    <name evidence="3" type="ORF">A3A02_04310</name>
</gene>
<dbReference type="SUPFAM" id="SSF53271">
    <property type="entry name" value="PRTase-like"/>
    <property type="match status" value="1"/>
</dbReference>
<dbReference type="AlphaFoldDB" id="A0A1G1YM99"/>
<keyword evidence="1" id="KW-0175">Coiled coil</keyword>
<feature type="domain" description="Phosphoribosyltransferase" evidence="2">
    <location>
        <begin position="9"/>
        <end position="160"/>
    </location>
</feature>
<evidence type="ECO:0000313" key="3">
    <source>
        <dbReference type="EMBL" id="OGY52936.1"/>
    </source>
</evidence>
<name>A0A1G1YM99_9BACT</name>
<dbReference type="InterPro" id="IPR029057">
    <property type="entry name" value="PRTase-like"/>
</dbReference>
<dbReference type="Pfam" id="PF00156">
    <property type="entry name" value="Pribosyltran"/>
    <property type="match status" value="1"/>
</dbReference>
<evidence type="ECO:0000313" key="4">
    <source>
        <dbReference type="Proteomes" id="UP000177376"/>
    </source>
</evidence>
<dbReference type="EMBL" id="MHIM01000009">
    <property type="protein sequence ID" value="OGY52936.1"/>
    <property type="molecule type" value="Genomic_DNA"/>
</dbReference>
<proteinExistence type="predicted"/>
<dbReference type="CDD" id="cd06223">
    <property type="entry name" value="PRTases_typeI"/>
    <property type="match status" value="1"/>
</dbReference>
<dbReference type="InterPro" id="IPR000836">
    <property type="entry name" value="PRTase_dom"/>
</dbReference>
<accession>A0A1G1YM99</accession>
<feature type="coiled-coil region" evidence="1">
    <location>
        <begin position="95"/>
        <end position="122"/>
    </location>
</feature>
<protein>
    <recommendedName>
        <fullName evidence="2">Phosphoribosyltransferase domain-containing protein</fullName>
    </recommendedName>
</protein>